<feature type="domain" description="ABC transporter" evidence="4">
    <location>
        <begin position="12"/>
        <end position="279"/>
    </location>
</feature>
<name>A8AC54_IGNH4</name>
<evidence type="ECO:0000313" key="6">
    <source>
        <dbReference type="Proteomes" id="UP000000262"/>
    </source>
</evidence>
<dbReference type="InterPro" id="IPR027417">
    <property type="entry name" value="P-loop_NTPase"/>
</dbReference>
<dbReference type="GO" id="GO:0016887">
    <property type="term" value="F:ATP hydrolysis activity"/>
    <property type="evidence" value="ECO:0007669"/>
    <property type="project" value="InterPro"/>
</dbReference>
<dbReference type="HOGENOM" id="CLU_000604_1_23_2"/>
<reference evidence="5 6" key="1">
    <citation type="journal article" date="2008" name="Genome Biol.">
        <title>A genomic analysis of the archaeal system Ignicoccus hospitalis-Nanoarchaeum equitans.</title>
        <authorList>
            <person name="Podar M."/>
            <person name="Anderson I."/>
            <person name="Makarova K.S."/>
            <person name="Elkins J.G."/>
            <person name="Ivanova N."/>
            <person name="Wall M.A."/>
            <person name="Lykidis A."/>
            <person name="Mavromatis K."/>
            <person name="Sun H."/>
            <person name="Hudson M.E."/>
            <person name="Chen W."/>
            <person name="Deciu C."/>
            <person name="Hutchison D."/>
            <person name="Eads J.R."/>
            <person name="Anderson A."/>
            <person name="Fernandes F."/>
            <person name="Szeto E."/>
            <person name="Lapidus A."/>
            <person name="Kyrpides N.C."/>
            <person name="Saier M.H.Jr."/>
            <person name="Richardson P.M."/>
            <person name="Rachel R."/>
            <person name="Huber H."/>
            <person name="Eisen J.A."/>
            <person name="Koonin E.V."/>
            <person name="Keller M."/>
            <person name="Stetter K.O."/>
        </authorList>
    </citation>
    <scope>NUCLEOTIDE SEQUENCE [LARGE SCALE GENOMIC DNA]</scope>
    <source>
        <strain evidence="6">KIN4/I / DSM 18386 / JCM 14125</strain>
    </source>
</reference>
<dbReference type="PROSITE" id="PS50893">
    <property type="entry name" value="ABC_TRANSPORTER_2"/>
    <property type="match status" value="1"/>
</dbReference>
<dbReference type="PROSITE" id="PS00211">
    <property type="entry name" value="ABC_TRANSPORTER_1"/>
    <property type="match status" value="1"/>
</dbReference>
<dbReference type="InterPro" id="IPR013563">
    <property type="entry name" value="Oligopep_ABC_C"/>
</dbReference>
<dbReference type="STRING" id="453591.Igni_1330"/>
<keyword evidence="2" id="KW-0547">Nucleotide-binding</keyword>
<dbReference type="GeneID" id="5563058"/>
<evidence type="ECO:0000313" key="5">
    <source>
        <dbReference type="EMBL" id="ABU82506.1"/>
    </source>
</evidence>
<dbReference type="KEGG" id="iho:Igni_1330"/>
<dbReference type="Proteomes" id="UP000000262">
    <property type="component" value="Chromosome"/>
</dbReference>
<dbReference type="EMBL" id="CP000816">
    <property type="protein sequence ID" value="ABU82506.1"/>
    <property type="molecule type" value="Genomic_DNA"/>
</dbReference>
<keyword evidence="3" id="KW-0067">ATP-binding</keyword>
<dbReference type="InterPro" id="IPR003439">
    <property type="entry name" value="ABC_transporter-like_ATP-bd"/>
</dbReference>
<dbReference type="InterPro" id="IPR017871">
    <property type="entry name" value="ABC_transporter-like_CS"/>
</dbReference>
<dbReference type="PANTHER" id="PTHR43776:SF8">
    <property type="entry name" value="ABC TRANSPORTER, ATP-BINDING PROTEIN"/>
    <property type="match status" value="1"/>
</dbReference>
<dbReference type="PhylomeDB" id="A8AC54"/>
<dbReference type="GO" id="GO:0055085">
    <property type="term" value="P:transmembrane transport"/>
    <property type="evidence" value="ECO:0007669"/>
    <property type="project" value="UniProtKB-ARBA"/>
</dbReference>
<dbReference type="GO" id="GO:0015833">
    <property type="term" value="P:peptide transport"/>
    <property type="evidence" value="ECO:0007669"/>
    <property type="project" value="InterPro"/>
</dbReference>
<evidence type="ECO:0000259" key="4">
    <source>
        <dbReference type="PROSITE" id="PS50893"/>
    </source>
</evidence>
<organism evidence="5 6">
    <name type="scientific">Ignicoccus hospitalis (strain KIN4/I / DSM 18386 / JCM 14125)</name>
    <dbReference type="NCBI Taxonomy" id="453591"/>
    <lineage>
        <taxon>Archaea</taxon>
        <taxon>Thermoproteota</taxon>
        <taxon>Thermoprotei</taxon>
        <taxon>Desulfurococcales</taxon>
        <taxon>Desulfurococcaceae</taxon>
        <taxon>Ignicoccus</taxon>
    </lineage>
</organism>
<keyword evidence="6" id="KW-1185">Reference proteome</keyword>
<sequence>MPFDPLPPDTVMKTVNLKKYYQVGGLFAPKRVVKAVDGVDLSLKDEVYCIVGESGCGKSTFARVVVGLEEPTEGDVLIRVRDETASILKMMGEKVKGNTVSYKHLSPKGKRVVKREIQMVWQDPYSSVDPRMKVWEAVAEPLIIHKLVKDKKEARERAIEILKKVKLPEDVADRYPHQLSGGQRQRVVIARALSVNPKVIVADEPVSMLDVSIRAEIINLMRQLHESEGTSMIVITHDLSTTPHLCDRIGIMYLGRVVEEGPTREVIEDPLHPYTKALLAAVLEPDPENRERELVVPIKGEVSRPPERGCRFWPRCVALDMHKELEGLCKYEEPGYFVKGERKVACWLHKG</sequence>
<accession>A8AC54</accession>
<dbReference type="GO" id="GO:0005524">
    <property type="term" value="F:ATP binding"/>
    <property type="evidence" value="ECO:0007669"/>
    <property type="project" value="UniProtKB-KW"/>
</dbReference>
<gene>
    <name evidence="5" type="ordered locus">Igni_1330</name>
</gene>
<dbReference type="AlphaFoldDB" id="A8AC54"/>
<dbReference type="PANTHER" id="PTHR43776">
    <property type="entry name" value="TRANSPORT ATP-BINDING PROTEIN"/>
    <property type="match status" value="1"/>
</dbReference>
<dbReference type="InterPro" id="IPR050319">
    <property type="entry name" value="ABC_transp_ATP-bind"/>
</dbReference>
<keyword evidence="1" id="KW-0813">Transport</keyword>
<dbReference type="SUPFAM" id="SSF52540">
    <property type="entry name" value="P-loop containing nucleoside triphosphate hydrolases"/>
    <property type="match status" value="1"/>
</dbReference>
<dbReference type="eggNOG" id="arCOG00184">
    <property type="taxonomic scope" value="Archaea"/>
</dbReference>
<dbReference type="RefSeq" id="WP_012123470.1">
    <property type="nucleotide sequence ID" value="NC_009776.1"/>
</dbReference>
<evidence type="ECO:0000256" key="1">
    <source>
        <dbReference type="ARBA" id="ARBA00022448"/>
    </source>
</evidence>
<dbReference type="CDD" id="cd03257">
    <property type="entry name" value="ABC_NikE_OppD_transporters"/>
    <property type="match status" value="1"/>
</dbReference>
<dbReference type="InterPro" id="IPR003593">
    <property type="entry name" value="AAA+_ATPase"/>
</dbReference>
<dbReference type="Gene3D" id="3.40.50.300">
    <property type="entry name" value="P-loop containing nucleotide triphosphate hydrolases"/>
    <property type="match status" value="1"/>
</dbReference>
<proteinExistence type="predicted"/>
<evidence type="ECO:0000256" key="2">
    <source>
        <dbReference type="ARBA" id="ARBA00022741"/>
    </source>
</evidence>
<dbReference type="SMART" id="SM00382">
    <property type="entry name" value="AAA"/>
    <property type="match status" value="1"/>
</dbReference>
<dbReference type="Pfam" id="PF08352">
    <property type="entry name" value="oligo_HPY"/>
    <property type="match status" value="1"/>
</dbReference>
<dbReference type="NCBIfam" id="TIGR01727">
    <property type="entry name" value="oligo_HPY"/>
    <property type="match status" value="1"/>
</dbReference>
<evidence type="ECO:0000256" key="3">
    <source>
        <dbReference type="ARBA" id="ARBA00022840"/>
    </source>
</evidence>
<protein>
    <submittedName>
        <fullName evidence="5">Oligopeptide/dipeptide ABC transporter, ATPase subunit</fullName>
    </submittedName>
</protein>
<dbReference type="Pfam" id="PF00005">
    <property type="entry name" value="ABC_tran"/>
    <property type="match status" value="1"/>
</dbReference>